<gene>
    <name evidence="2" type="ORF">KK1_030023</name>
</gene>
<organism evidence="2 3">
    <name type="scientific">Cajanus cajan</name>
    <name type="common">Pigeon pea</name>
    <name type="synonym">Cajanus indicus</name>
    <dbReference type="NCBI Taxonomy" id="3821"/>
    <lineage>
        <taxon>Eukaryota</taxon>
        <taxon>Viridiplantae</taxon>
        <taxon>Streptophyta</taxon>
        <taxon>Embryophyta</taxon>
        <taxon>Tracheophyta</taxon>
        <taxon>Spermatophyta</taxon>
        <taxon>Magnoliopsida</taxon>
        <taxon>eudicotyledons</taxon>
        <taxon>Gunneridae</taxon>
        <taxon>Pentapetalae</taxon>
        <taxon>rosids</taxon>
        <taxon>fabids</taxon>
        <taxon>Fabales</taxon>
        <taxon>Fabaceae</taxon>
        <taxon>Papilionoideae</taxon>
        <taxon>50 kb inversion clade</taxon>
        <taxon>NPAAA clade</taxon>
        <taxon>indigoferoid/millettioid clade</taxon>
        <taxon>Phaseoleae</taxon>
        <taxon>Cajanus</taxon>
    </lineage>
</organism>
<evidence type="ECO:0000313" key="3">
    <source>
        <dbReference type="Proteomes" id="UP000075243"/>
    </source>
</evidence>
<keyword evidence="3" id="KW-1185">Reference proteome</keyword>
<protein>
    <submittedName>
        <fullName evidence="2">Uncharacterized protein</fullName>
    </submittedName>
</protein>
<proteinExistence type="predicted"/>
<feature type="region of interest" description="Disordered" evidence="1">
    <location>
        <begin position="118"/>
        <end position="140"/>
    </location>
</feature>
<dbReference type="Proteomes" id="UP000075243">
    <property type="component" value="Unassembled WGS sequence"/>
</dbReference>
<reference evidence="2" key="1">
    <citation type="journal article" date="2012" name="Nat. Biotechnol.">
        <title>Draft genome sequence of pigeonpea (Cajanus cajan), an orphan legume crop of resource-poor farmers.</title>
        <authorList>
            <person name="Varshney R.K."/>
            <person name="Chen W."/>
            <person name="Li Y."/>
            <person name="Bharti A.K."/>
            <person name="Saxena R.K."/>
            <person name="Schlueter J.A."/>
            <person name="Donoghue M.T."/>
            <person name="Azam S."/>
            <person name="Fan G."/>
            <person name="Whaley A.M."/>
            <person name="Farmer A.D."/>
            <person name="Sheridan J."/>
            <person name="Iwata A."/>
            <person name="Tuteja R."/>
            <person name="Penmetsa R.V."/>
            <person name="Wu W."/>
            <person name="Upadhyaya H.D."/>
            <person name="Yang S.P."/>
            <person name="Shah T."/>
            <person name="Saxena K.B."/>
            <person name="Michael T."/>
            <person name="McCombie W.R."/>
            <person name="Yang B."/>
            <person name="Zhang G."/>
            <person name="Yang H."/>
            <person name="Wang J."/>
            <person name="Spillane C."/>
            <person name="Cook D.R."/>
            <person name="May G.D."/>
            <person name="Xu X."/>
            <person name="Jackson S.A."/>
        </authorList>
    </citation>
    <scope>NUCLEOTIDE SEQUENCE [LARGE SCALE GENOMIC DNA]</scope>
</reference>
<feature type="non-terminal residue" evidence="2">
    <location>
        <position position="1"/>
    </location>
</feature>
<dbReference type="OMA" id="SAPSWIP"/>
<sequence>SFRHTVLSDDTAAPGPMGSAAAASVIPRRRFTESSSSAAQLSSTAFMPLDPNVHDPHESFFNPLQFLANASIPASVSSRHARSLRRVRLGHRCEINTSASSFMLTDLRSHFSASFVTESKREKSDGIAGRRSDSAFSESR</sequence>
<evidence type="ECO:0000313" key="2">
    <source>
        <dbReference type="EMBL" id="KYP48331.1"/>
    </source>
</evidence>
<accession>A0A151S0I5</accession>
<dbReference type="EMBL" id="KQ483503">
    <property type="protein sequence ID" value="KYP48331.1"/>
    <property type="molecule type" value="Genomic_DNA"/>
</dbReference>
<feature type="region of interest" description="Disordered" evidence="1">
    <location>
        <begin position="1"/>
        <end position="21"/>
    </location>
</feature>
<feature type="compositionally biased region" description="Low complexity" evidence="1">
    <location>
        <begin position="12"/>
        <end position="21"/>
    </location>
</feature>
<evidence type="ECO:0000256" key="1">
    <source>
        <dbReference type="SAM" id="MobiDB-lite"/>
    </source>
</evidence>
<name>A0A151S0I5_CAJCA</name>
<dbReference type="AlphaFoldDB" id="A0A151S0I5"/>
<dbReference type="Gramene" id="C.cajan_29794.t">
    <property type="protein sequence ID" value="C.cajan_29794.t.cds1"/>
    <property type="gene ID" value="C.cajan_29794"/>
</dbReference>